<dbReference type="RefSeq" id="WP_193417486.1">
    <property type="nucleotide sequence ID" value="NZ_JADCNN020000007.1"/>
</dbReference>
<dbReference type="InterPro" id="IPR025009">
    <property type="entry name" value="DUF3977"/>
</dbReference>
<reference evidence="1 2" key="1">
    <citation type="submission" date="2021-01" db="EMBL/GenBank/DDBJ databases">
        <title>Paenibacillus sp.nov. isolated from the rhizosphere soil of tomato plant.</title>
        <authorList>
            <person name="Thin K.K."/>
            <person name="Zhang X."/>
            <person name="He S."/>
        </authorList>
    </citation>
    <scope>NUCLEOTIDE SEQUENCE [LARGE SCALE GENOMIC DNA]</scope>
    <source>
        <strain evidence="1 2">DXFW5</strain>
    </source>
</reference>
<sequence>MHSSTGFREEVIREQIRTKGSLKKYIEIGIGNTWLIRTEIEHEDGTETEIKGIVRPFKLKSVYFRLWIRRRVLILDLREGVKVQTKSNNNFKIILGFYGV</sequence>
<organism evidence="1 2">
    <name type="scientific">Paenibacillus rhizolycopersici</name>
    <dbReference type="NCBI Taxonomy" id="2780073"/>
    <lineage>
        <taxon>Bacteria</taxon>
        <taxon>Bacillati</taxon>
        <taxon>Bacillota</taxon>
        <taxon>Bacilli</taxon>
        <taxon>Bacillales</taxon>
        <taxon>Paenibacillaceae</taxon>
        <taxon>Paenibacillus</taxon>
    </lineage>
</organism>
<evidence type="ECO:0000313" key="2">
    <source>
        <dbReference type="Proteomes" id="UP001516620"/>
    </source>
</evidence>
<proteinExistence type="predicted"/>
<dbReference type="EMBL" id="JADCNN020000007">
    <property type="protein sequence ID" value="MBM6996017.1"/>
    <property type="molecule type" value="Genomic_DNA"/>
</dbReference>
<keyword evidence="2" id="KW-1185">Reference proteome</keyword>
<protein>
    <submittedName>
        <fullName evidence="1">DUF3977 family protein</fullName>
    </submittedName>
</protein>
<evidence type="ECO:0000313" key="1">
    <source>
        <dbReference type="EMBL" id="MBM6996017.1"/>
    </source>
</evidence>
<dbReference type="Pfam" id="PF13122">
    <property type="entry name" value="DUF3977"/>
    <property type="match status" value="1"/>
</dbReference>
<comment type="caution">
    <text evidence="1">The sequence shown here is derived from an EMBL/GenBank/DDBJ whole genome shotgun (WGS) entry which is preliminary data.</text>
</comment>
<name>A0ABS2H3G4_9BACL</name>
<accession>A0ABS2H3G4</accession>
<gene>
    <name evidence="1" type="ORF">IM700_010205</name>
</gene>
<dbReference type="Proteomes" id="UP001516620">
    <property type="component" value="Unassembled WGS sequence"/>
</dbReference>